<dbReference type="PROSITE" id="PS50011">
    <property type="entry name" value="PROTEIN_KINASE_DOM"/>
    <property type="match status" value="1"/>
</dbReference>
<dbReference type="PANTHER" id="PTHR24056:SF334">
    <property type="entry name" value="CYCLIN-DEPENDENT KINASE 1"/>
    <property type="match status" value="1"/>
</dbReference>
<evidence type="ECO:0000256" key="11">
    <source>
        <dbReference type="ARBA" id="ARBA00023242"/>
    </source>
</evidence>
<comment type="subcellular location">
    <subcellularLocation>
        <location evidence="1">Nucleus</location>
    </subcellularLocation>
</comment>
<keyword evidence="8" id="KW-0498">Mitosis</keyword>
<dbReference type="PANTHER" id="PTHR24056">
    <property type="entry name" value="CELL DIVISION PROTEIN KINASE"/>
    <property type="match status" value="1"/>
</dbReference>
<evidence type="ECO:0000256" key="19">
    <source>
        <dbReference type="RuleBase" id="RU000304"/>
    </source>
</evidence>
<evidence type="ECO:0000256" key="13">
    <source>
        <dbReference type="ARBA" id="ARBA00047811"/>
    </source>
</evidence>
<accession>A0A8X7C0S0</accession>
<evidence type="ECO:0000256" key="8">
    <source>
        <dbReference type="ARBA" id="ARBA00022776"/>
    </source>
</evidence>
<evidence type="ECO:0000256" key="6">
    <source>
        <dbReference type="ARBA" id="ARBA00022679"/>
    </source>
</evidence>
<comment type="function">
    <text evidence="16">Plays a key role in the control of the eukaryotic cell cycle. Required for entry into S-phase and mitosis. Acts as a component of the kinase complex that phosphorylates the repetitive C-terminus of RNA polymerase II. May function in concert with npp-16 to arrest prophase blastomeres in response to anoxia.</text>
</comment>
<evidence type="ECO:0000256" key="5">
    <source>
        <dbReference type="ARBA" id="ARBA00022618"/>
    </source>
</evidence>
<dbReference type="GO" id="GO:0051301">
    <property type="term" value="P:cell division"/>
    <property type="evidence" value="ECO:0007669"/>
    <property type="project" value="UniProtKB-KW"/>
</dbReference>
<comment type="catalytic activity">
    <reaction evidence="13">
        <text>L-threonyl-[protein] + ATP = O-phospho-L-threonyl-[protein] + ADP + H(+)</text>
        <dbReference type="Rhea" id="RHEA:46608"/>
        <dbReference type="Rhea" id="RHEA-COMP:11060"/>
        <dbReference type="Rhea" id="RHEA-COMP:11605"/>
        <dbReference type="ChEBI" id="CHEBI:15378"/>
        <dbReference type="ChEBI" id="CHEBI:30013"/>
        <dbReference type="ChEBI" id="CHEBI:30616"/>
        <dbReference type="ChEBI" id="CHEBI:61977"/>
        <dbReference type="ChEBI" id="CHEBI:456216"/>
        <dbReference type="EC" id="2.7.11.22"/>
    </reaction>
</comment>
<keyword evidence="6" id="KW-0808">Transferase</keyword>
<keyword evidence="12" id="KW-0131">Cell cycle</keyword>
<dbReference type="GO" id="GO:0007095">
    <property type="term" value="P:mitotic G2 DNA damage checkpoint signaling"/>
    <property type="evidence" value="ECO:0007669"/>
    <property type="project" value="TreeGrafter"/>
</dbReference>
<dbReference type="InterPro" id="IPR017441">
    <property type="entry name" value="Protein_kinase_ATP_BS"/>
</dbReference>
<dbReference type="SUPFAM" id="SSF56112">
    <property type="entry name" value="Protein kinase-like (PK-like)"/>
    <property type="match status" value="1"/>
</dbReference>
<comment type="similarity">
    <text evidence="2">Belongs to the protein kinase superfamily. CMGC Ser/Thr protein kinase family. CDC2/CDKX subfamily.</text>
</comment>
<evidence type="ECO:0000259" key="20">
    <source>
        <dbReference type="PROSITE" id="PS50011"/>
    </source>
</evidence>
<dbReference type="SMART" id="SM00220">
    <property type="entry name" value="S_TKc"/>
    <property type="match status" value="1"/>
</dbReference>
<dbReference type="InterPro" id="IPR050108">
    <property type="entry name" value="CDK"/>
</dbReference>
<dbReference type="GO" id="GO:0090068">
    <property type="term" value="P:positive regulation of cell cycle process"/>
    <property type="evidence" value="ECO:0007669"/>
    <property type="project" value="UniProtKB-ARBA"/>
</dbReference>
<evidence type="ECO:0000256" key="10">
    <source>
        <dbReference type="ARBA" id="ARBA00022840"/>
    </source>
</evidence>
<evidence type="ECO:0000256" key="12">
    <source>
        <dbReference type="ARBA" id="ARBA00023306"/>
    </source>
</evidence>
<keyword evidence="10 18" id="KW-0067">ATP-binding</keyword>
<evidence type="ECO:0000256" key="14">
    <source>
        <dbReference type="ARBA" id="ARBA00048367"/>
    </source>
</evidence>
<dbReference type="FunFam" id="3.30.200.20:FF:000027">
    <property type="entry name" value="Putative Cyclin-dependent kinase 1"/>
    <property type="match status" value="1"/>
</dbReference>
<evidence type="ECO:0000256" key="15">
    <source>
        <dbReference type="ARBA" id="ARBA00049280"/>
    </source>
</evidence>
<dbReference type="InterPro" id="IPR008271">
    <property type="entry name" value="Ser/Thr_kinase_AS"/>
</dbReference>
<dbReference type="InterPro" id="IPR000719">
    <property type="entry name" value="Prot_kinase_dom"/>
</dbReference>
<dbReference type="GO" id="GO:0005634">
    <property type="term" value="C:nucleus"/>
    <property type="evidence" value="ECO:0007669"/>
    <property type="project" value="UniProtKB-SubCell"/>
</dbReference>
<keyword evidence="9 21" id="KW-0418">Kinase</keyword>
<dbReference type="PROSITE" id="PS00107">
    <property type="entry name" value="PROTEIN_KINASE_ATP"/>
    <property type="match status" value="1"/>
</dbReference>
<name>A0A8X7C0S0_9ARAC</name>
<protein>
    <submittedName>
        <fullName evidence="21">Cyclin-dependent kinase 1</fullName>
    </submittedName>
</protein>
<comment type="catalytic activity">
    <reaction evidence="15">
        <text>[DNA-directed RNA polymerase] + ATP = phospho-[DNA-directed RNA polymerase] + ADP + H(+)</text>
        <dbReference type="Rhea" id="RHEA:10216"/>
        <dbReference type="Rhea" id="RHEA-COMP:11321"/>
        <dbReference type="Rhea" id="RHEA-COMP:11322"/>
        <dbReference type="ChEBI" id="CHEBI:15378"/>
        <dbReference type="ChEBI" id="CHEBI:30616"/>
        <dbReference type="ChEBI" id="CHEBI:43176"/>
        <dbReference type="ChEBI" id="CHEBI:68546"/>
        <dbReference type="ChEBI" id="CHEBI:456216"/>
        <dbReference type="EC" id="2.7.11.23"/>
    </reaction>
</comment>
<keyword evidence="7 18" id="KW-0547">Nucleotide-binding</keyword>
<evidence type="ECO:0000256" key="1">
    <source>
        <dbReference type="ARBA" id="ARBA00004123"/>
    </source>
</evidence>
<keyword evidence="4" id="KW-0597">Phosphoprotein</keyword>
<dbReference type="Proteomes" id="UP000886998">
    <property type="component" value="Unassembled WGS sequence"/>
</dbReference>
<dbReference type="Pfam" id="PF00069">
    <property type="entry name" value="Pkinase"/>
    <property type="match status" value="1"/>
</dbReference>
<dbReference type="FunFam" id="1.10.510.10:FF:000706">
    <property type="entry name" value="Cyclin-dependent kinase 1"/>
    <property type="match status" value="1"/>
</dbReference>
<evidence type="ECO:0000313" key="22">
    <source>
        <dbReference type="Proteomes" id="UP000886998"/>
    </source>
</evidence>
<comment type="caution">
    <text evidence="21">The sequence shown here is derived from an EMBL/GenBank/DDBJ whole genome shotgun (WGS) entry which is preliminary data.</text>
</comment>
<evidence type="ECO:0000256" key="7">
    <source>
        <dbReference type="ARBA" id="ARBA00022741"/>
    </source>
</evidence>
<proteinExistence type="inferred from homology"/>
<dbReference type="CDD" id="cd07835">
    <property type="entry name" value="STKc_CDK1_CdkB_like"/>
    <property type="match status" value="1"/>
</dbReference>
<comment type="catalytic activity">
    <reaction evidence="14">
        <text>L-seryl-[protein] + ATP = O-phospho-L-seryl-[protein] + ADP + H(+)</text>
        <dbReference type="Rhea" id="RHEA:17989"/>
        <dbReference type="Rhea" id="RHEA-COMP:9863"/>
        <dbReference type="Rhea" id="RHEA-COMP:11604"/>
        <dbReference type="ChEBI" id="CHEBI:15378"/>
        <dbReference type="ChEBI" id="CHEBI:29999"/>
        <dbReference type="ChEBI" id="CHEBI:30616"/>
        <dbReference type="ChEBI" id="CHEBI:83421"/>
        <dbReference type="ChEBI" id="CHEBI:456216"/>
        <dbReference type="EC" id="2.7.11.22"/>
    </reaction>
</comment>
<keyword evidence="22" id="KW-1185">Reference proteome</keyword>
<dbReference type="OrthoDB" id="1732493at2759"/>
<dbReference type="AlphaFoldDB" id="A0A8X7C0S0"/>
<dbReference type="GO" id="GO:0005524">
    <property type="term" value="F:ATP binding"/>
    <property type="evidence" value="ECO:0007669"/>
    <property type="project" value="UniProtKB-UniRule"/>
</dbReference>
<dbReference type="Gene3D" id="3.30.200.20">
    <property type="entry name" value="Phosphorylase Kinase, domain 1"/>
    <property type="match status" value="1"/>
</dbReference>
<dbReference type="Gene3D" id="1.10.510.10">
    <property type="entry name" value="Transferase(Phosphotransferase) domain 1"/>
    <property type="match status" value="1"/>
</dbReference>
<dbReference type="InterPro" id="IPR011009">
    <property type="entry name" value="Kinase-like_dom_sf"/>
</dbReference>
<keyword evidence="3 19" id="KW-0723">Serine/threonine-protein kinase</keyword>
<evidence type="ECO:0000313" key="21">
    <source>
        <dbReference type="EMBL" id="GFY52441.1"/>
    </source>
</evidence>
<keyword evidence="5" id="KW-0132">Cell division</keyword>
<evidence type="ECO:0000256" key="18">
    <source>
        <dbReference type="PROSITE-ProRule" id="PRU10141"/>
    </source>
</evidence>
<dbReference type="GO" id="GO:0008353">
    <property type="term" value="F:RNA polymerase II CTD heptapeptide repeat kinase activity"/>
    <property type="evidence" value="ECO:0007669"/>
    <property type="project" value="UniProtKB-EC"/>
</dbReference>
<evidence type="ECO:0000256" key="2">
    <source>
        <dbReference type="ARBA" id="ARBA00006485"/>
    </source>
</evidence>
<dbReference type="GO" id="GO:0004693">
    <property type="term" value="F:cyclin-dependent protein serine/threonine kinase activity"/>
    <property type="evidence" value="ECO:0007669"/>
    <property type="project" value="UniProtKB-EC"/>
</dbReference>
<dbReference type="GO" id="GO:0000086">
    <property type="term" value="P:G2/M transition of mitotic cell cycle"/>
    <property type="evidence" value="ECO:0007669"/>
    <property type="project" value="TreeGrafter"/>
</dbReference>
<gene>
    <name evidence="21" type="primary">cdk1</name>
    <name evidence="21" type="ORF">TNIN_443162</name>
</gene>
<dbReference type="GO" id="GO:0051446">
    <property type="term" value="P:positive regulation of meiotic cell cycle"/>
    <property type="evidence" value="ECO:0007669"/>
    <property type="project" value="UniProtKB-ARBA"/>
</dbReference>
<evidence type="ECO:0000256" key="17">
    <source>
        <dbReference type="ARBA" id="ARBA00065691"/>
    </source>
</evidence>
<sequence length="423" mass="48487">MDGMQMFTVLSQEKATSPYFQGVYSRDTLPSLQENMCAIVNSDDSSQPGTHWLALFVNDKRELEFYDSFGQPPVFYNISTTTYLDVLWNSKVFQSPTSNVLTFNFRGEKLSLRYLSFVCKDFVMEDYIKVEKIGEGTYGVVYKGKHKKTGRIVALKKIRIENEDEGVPSTALREISTLKELKHANIVGLLDVLMQESRLYLVFEFLSMDLKKYLDSIPNGQFMEKALVKSYLYQILDGILYCHRRRILHRDLKPQNLLIDQKGAIKIADFGLARAFGVPVRVYTHEVVTLWYRAPEVLLGSPRYSTPVDVWSVGCIFAEMANKSPLFRGDSEIDQLYRIFRTLGTPNDDIWPGVTELPDFKTSFPNWKQNSLQVLSTRLGTDGHSLLADMLIYNPGKRISALDALKHEYFDDFDKNSLPTYKA</sequence>
<evidence type="ECO:0000256" key="4">
    <source>
        <dbReference type="ARBA" id="ARBA00022553"/>
    </source>
</evidence>
<evidence type="ECO:0000256" key="3">
    <source>
        <dbReference type="ARBA" id="ARBA00022527"/>
    </source>
</evidence>
<feature type="binding site" evidence="18">
    <location>
        <position position="156"/>
    </location>
    <ligand>
        <name>ATP</name>
        <dbReference type="ChEBI" id="CHEBI:30616"/>
    </ligand>
</feature>
<organism evidence="21 22">
    <name type="scientific">Trichonephila inaurata madagascariensis</name>
    <dbReference type="NCBI Taxonomy" id="2747483"/>
    <lineage>
        <taxon>Eukaryota</taxon>
        <taxon>Metazoa</taxon>
        <taxon>Ecdysozoa</taxon>
        <taxon>Arthropoda</taxon>
        <taxon>Chelicerata</taxon>
        <taxon>Arachnida</taxon>
        <taxon>Araneae</taxon>
        <taxon>Araneomorphae</taxon>
        <taxon>Entelegynae</taxon>
        <taxon>Araneoidea</taxon>
        <taxon>Nephilidae</taxon>
        <taxon>Trichonephila</taxon>
        <taxon>Trichonephila inaurata</taxon>
    </lineage>
</organism>
<comment type="subunit">
    <text evidence="17">Forms a stable but non-covalent complex with a regulatory subunit and with a cyclin. Interacts with cks-1.</text>
</comment>
<dbReference type="PROSITE" id="PS00108">
    <property type="entry name" value="PROTEIN_KINASE_ST"/>
    <property type="match status" value="1"/>
</dbReference>
<dbReference type="EMBL" id="BMAV01008692">
    <property type="protein sequence ID" value="GFY52441.1"/>
    <property type="molecule type" value="Genomic_DNA"/>
</dbReference>
<evidence type="ECO:0000256" key="16">
    <source>
        <dbReference type="ARBA" id="ARBA00054104"/>
    </source>
</evidence>
<feature type="domain" description="Protein kinase" evidence="20">
    <location>
        <begin position="127"/>
        <end position="410"/>
    </location>
</feature>
<dbReference type="Gene3D" id="3.40.395.10">
    <property type="entry name" value="Adenoviral Proteinase, Chain A"/>
    <property type="match status" value="1"/>
</dbReference>
<reference evidence="21" key="1">
    <citation type="submission" date="2020-08" db="EMBL/GenBank/DDBJ databases">
        <title>Multicomponent nature underlies the extraordinary mechanical properties of spider dragline silk.</title>
        <authorList>
            <person name="Kono N."/>
            <person name="Nakamura H."/>
            <person name="Mori M."/>
            <person name="Yoshida Y."/>
            <person name="Ohtoshi R."/>
            <person name="Malay A.D."/>
            <person name="Moran D.A.P."/>
            <person name="Tomita M."/>
            <person name="Numata K."/>
            <person name="Arakawa K."/>
        </authorList>
    </citation>
    <scope>NUCLEOTIDE SEQUENCE</scope>
</reference>
<keyword evidence="11" id="KW-0539">Nucleus</keyword>
<evidence type="ECO:0000256" key="9">
    <source>
        <dbReference type="ARBA" id="ARBA00022777"/>
    </source>
</evidence>